<protein>
    <submittedName>
        <fullName evidence="1">Uncharacterized protein</fullName>
    </submittedName>
</protein>
<organism evidence="1">
    <name type="scientific">Fusarium oxysporum f. sp. melonis 26406</name>
    <dbReference type="NCBI Taxonomy" id="1089452"/>
    <lineage>
        <taxon>Eukaryota</taxon>
        <taxon>Fungi</taxon>
        <taxon>Dikarya</taxon>
        <taxon>Ascomycota</taxon>
        <taxon>Pezizomycotina</taxon>
        <taxon>Sordariomycetes</taxon>
        <taxon>Hypocreomycetidae</taxon>
        <taxon>Hypocreales</taxon>
        <taxon>Nectriaceae</taxon>
        <taxon>Fusarium</taxon>
        <taxon>Fusarium oxysporum species complex</taxon>
    </lineage>
</organism>
<sequence length="58" mass="6617">MYRRNLIANVDVENVKLLNVNDSYQAAIDTIEDARINVRMEMTPTRVMKISASTQMGD</sequence>
<evidence type="ECO:0000313" key="1">
    <source>
        <dbReference type="EMBL" id="EXK39568.1"/>
    </source>
</evidence>
<dbReference type="AlphaFoldDB" id="X0AG61"/>
<dbReference type="Proteomes" id="UP000030703">
    <property type="component" value="Unassembled WGS sequence"/>
</dbReference>
<accession>X0AG61</accession>
<reference evidence="1" key="1">
    <citation type="submission" date="2012-04" db="EMBL/GenBank/DDBJ databases">
        <title>The Genome Sequence of Fusarium oxysporum melonis.</title>
        <authorList>
            <consortium name="The Broad Institute Genome Sequencing Platform"/>
            <person name="Ma L.-J."/>
            <person name="Gale L.R."/>
            <person name="Schwartz D.C."/>
            <person name="Zhou S."/>
            <person name="Corby-Kistler H."/>
            <person name="Young S.K."/>
            <person name="Zeng Q."/>
            <person name="Gargeya S."/>
            <person name="Fitzgerald M."/>
            <person name="Haas B."/>
            <person name="Abouelleil A."/>
            <person name="Alvarado L."/>
            <person name="Arachchi H.M."/>
            <person name="Berlin A."/>
            <person name="Brown A."/>
            <person name="Chapman S.B."/>
            <person name="Chen Z."/>
            <person name="Dunbar C."/>
            <person name="Freedman E."/>
            <person name="Gearin G."/>
            <person name="Goldberg J."/>
            <person name="Griggs A."/>
            <person name="Gujja S."/>
            <person name="Heiman D."/>
            <person name="Howarth C."/>
            <person name="Larson L."/>
            <person name="Lui A."/>
            <person name="MacDonald P.J.P."/>
            <person name="Montmayeur A."/>
            <person name="Murphy C."/>
            <person name="Neiman D."/>
            <person name="Pearson M."/>
            <person name="Priest M."/>
            <person name="Roberts A."/>
            <person name="Saif S."/>
            <person name="Shea T."/>
            <person name="Shenoy N."/>
            <person name="Sisk P."/>
            <person name="Stolte C."/>
            <person name="Sykes S."/>
            <person name="Wortman J."/>
            <person name="Nusbaum C."/>
            <person name="Birren B."/>
        </authorList>
    </citation>
    <scope>NUCLEOTIDE SEQUENCE</scope>
    <source>
        <strain evidence="1">26406</strain>
    </source>
</reference>
<dbReference type="EMBL" id="JH659332">
    <property type="protein sequence ID" value="EXK39568.1"/>
    <property type="molecule type" value="Genomic_DNA"/>
</dbReference>
<proteinExistence type="predicted"/>
<dbReference type="HOGENOM" id="CLU_2979171_0_0_1"/>
<reference evidence="1" key="2">
    <citation type="submission" date="2012-05" db="EMBL/GenBank/DDBJ databases">
        <title>Annotation of the Genome Sequence of Fusarium oxysporum f. sp. melonis 26406.</title>
        <authorList>
            <consortium name="The Broad Institute Genomics Platform"/>
            <person name="Ma L.-J."/>
            <person name="Corby-Kistler H."/>
            <person name="Broz K."/>
            <person name="Gale L.R."/>
            <person name="Jonkers W."/>
            <person name="O'Donnell K."/>
            <person name="Ploetz R."/>
            <person name="Steinberg C."/>
            <person name="Schwartz D.C."/>
            <person name="VanEtten H."/>
            <person name="Zhou S."/>
            <person name="Young S.K."/>
            <person name="Zeng Q."/>
            <person name="Gargeya S."/>
            <person name="Fitzgerald M."/>
            <person name="Abouelleil A."/>
            <person name="Alvarado L."/>
            <person name="Chapman S.B."/>
            <person name="Gainer-Dewar J."/>
            <person name="Goldberg J."/>
            <person name="Griggs A."/>
            <person name="Gujja S."/>
            <person name="Hansen M."/>
            <person name="Howarth C."/>
            <person name="Imamovic A."/>
            <person name="Ireland A."/>
            <person name="Larimer J."/>
            <person name="McCowan C."/>
            <person name="Murphy C."/>
            <person name="Pearson M."/>
            <person name="Poon T.W."/>
            <person name="Priest M."/>
            <person name="Roberts A."/>
            <person name="Saif S."/>
            <person name="Shea T."/>
            <person name="Sykes S."/>
            <person name="Wortman J."/>
            <person name="Nusbaum C."/>
            <person name="Birren B."/>
        </authorList>
    </citation>
    <scope>NUCLEOTIDE SEQUENCE</scope>
    <source>
        <strain evidence="1">26406</strain>
    </source>
</reference>
<name>X0AG61_FUSOX</name>
<gene>
    <name evidence="1" type="ORF">FOMG_06809</name>
</gene>
<dbReference type="VEuPathDB" id="FungiDB:FOMG_06809"/>